<keyword evidence="1" id="KW-1133">Transmembrane helix</keyword>
<name>A0A2S7WEU5_9FLAO</name>
<gene>
    <name evidence="2" type="ORF">BTO13_11525</name>
</gene>
<keyword evidence="1" id="KW-0472">Membrane</keyword>
<reference evidence="2 3" key="1">
    <citation type="submission" date="2016-12" db="EMBL/GenBank/DDBJ databases">
        <title>Trade-off between light-utilization and light-protection in marine flavobacteria.</title>
        <authorList>
            <person name="Kumagai Y."/>
            <person name="Yoshizawa S."/>
            <person name="Kogure K."/>
            <person name="Iwasaki W."/>
        </authorList>
    </citation>
    <scope>NUCLEOTIDE SEQUENCE [LARGE SCALE GENOMIC DNA]</scope>
    <source>
        <strain evidence="2 3">KCTC 22729</strain>
    </source>
</reference>
<dbReference type="OrthoDB" id="1446382at2"/>
<feature type="transmembrane region" description="Helical" evidence="1">
    <location>
        <begin position="58"/>
        <end position="77"/>
    </location>
</feature>
<keyword evidence="1" id="KW-0812">Transmembrane</keyword>
<evidence type="ECO:0000313" key="3">
    <source>
        <dbReference type="Proteomes" id="UP000237608"/>
    </source>
</evidence>
<comment type="caution">
    <text evidence="2">The sequence shown here is derived from an EMBL/GenBank/DDBJ whole genome shotgun (WGS) entry which is preliminary data.</text>
</comment>
<dbReference type="RefSeq" id="WP_105046966.1">
    <property type="nucleotide sequence ID" value="NZ_CP150662.1"/>
</dbReference>
<sequence>MSFLKKIQQPKFLPNFLKVAIPFFVLVTIFSLAINSWSDIFAGDFAKVAEANFNNGKWKAFFGYKIVFSAIYGLYITNKNMK</sequence>
<evidence type="ECO:0000256" key="1">
    <source>
        <dbReference type="SAM" id="Phobius"/>
    </source>
</evidence>
<proteinExistence type="predicted"/>
<dbReference type="AlphaFoldDB" id="A0A2S7WEU5"/>
<keyword evidence="3" id="KW-1185">Reference proteome</keyword>
<dbReference type="Proteomes" id="UP000237608">
    <property type="component" value="Unassembled WGS sequence"/>
</dbReference>
<accession>A0A2S7WEU5</accession>
<protein>
    <submittedName>
        <fullName evidence="2">Uncharacterized protein</fullName>
    </submittedName>
</protein>
<dbReference type="EMBL" id="MSCL01000001">
    <property type="protein sequence ID" value="PQJ75811.1"/>
    <property type="molecule type" value="Genomic_DNA"/>
</dbReference>
<organism evidence="2 3">
    <name type="scientific">Polaribacter gangjinensis</name>
    <dbReference type="NCBI Taxonomy" id="574710"/>
    <lineage>
        <taxon>Bacteria</taxon>
        <taxon>Pseudomonadati</taxon>
        <taxon>Bacteroidota</taxon>
        <taxon>Flavobacteriia</taxon>
        <taxon>Flavobacteriales</taxon>
        <taxon>Flavobacteriaceae</taxon>
    </lineage>
</organism>
<feature type="transmembrane region" description="Helical" evidence="1">
    <location>
        <begin position="12"/>
        <end position="38"/>
    </location>
</feature>
<evidence type="ECO:0000313" key="2">
    <source>
        <dbReference type="EMBL" id="PQJ75811.1"/>
    </source>
</evidence>